<dbReference type="EMBL" id="AF164167">
    <property type="protein sequence ID" value="AAF32252.1"/>
    <property type="molecule type" value="Genomic_DNA"/>
</dbReference>
<feature type="non-terminal residue" evidence="2">
    <location>
        <position position="45"/>
    </location>
</feature>
<accession>Q9MWI8</accession>
<dbReference type="AlphaFoldDB" id="Q9MWI8"/>
<reference evidence="2" key="1">
    <citation type="submission" date="1999-06" db="EMBL/GenBank/DDBJ databases">
        <authorList>
            <person name="Sato A."/>
            <person name="Figueroa F."/>
            <person name="Mayer W.E."/>
            <person name="Grant P.R."/>
            <person name="Grant R."/>
            <person name="Klein J."/>
        </authorList>
    </citation>
    <scope>NUCLEOTIDE SEQUENCE</scope>
    <source>
        <strain evidence="2">DC102-I2</strain>
    </source>
</reference>
<protein>
    <submittedName>
        <fullName evidence="2">MHC class IIB antigen</fullName>
    </submittedName>
</protein>
<evidence type="ECO:0000313" key="2">
    <source>
        <dbReference type="EMBL" id="AAF32252.1"/>
    </source>
</evidence>
<reference evidence="2" key="2">
    <citation type="book" date="2000" name="MAJOR HISTOCOMPATIBILITY COMPLEX. EVOLUTION, STRUCTURE, AND FUNCTION" publisher="Springer-Verlag" city="Tokyo, Japan">
        <title>MHC class II genes of Darwin's Finches: Divergence by point mutations and reciprocal recombination.</title>
        <editorList>
            <person name="Kasahara M."/>
        </editorList>
        <authorList>
            <person name="Sato A."/>
            <person name="Figueroa F."/>
            <person name="Mayer W.E."/>
            <person name="Grant P.R."/>
            <person name="Grant R."/>
            <person name="Klein J."/>
        </authorList>
    </citation>
    <scope>NUCLEOTIDE SEQUENCE</scope>
    <source>
        <strain evidence="2">DC102-I2</strain>
    </source>
</reference>
<organism evidence="2">
    <name type="scientific">Geospiza scandens</name>
    <name type="common">Common cactus-finch</name>
    <dbReference type="NCBI Taxonomy" id="48886"/>
    <lineage>
        <taxon>Eukaryota</taxon>
        <taxon>Metazoa</taxon>
        <taxon>Chordata</taxon>
        <taxon>Craniata</taxon>
        <taxon>Vertebrata</taxon>
        <taxon>Euteleostomi</taxon>
        <taxon>Archelosauria</taxon>
        <taxon>Archosauria</taxon>
        <taxon>Dinosauria</taxon>
        <taxon>Saurischia</taxon>
        <taxon>Theropoda</taxon>
        <taxon>Coelurosauria</taxon>
        <taxon>Aves</taxon>
        <taxon>Neognathae</taxon>
        <taxon>Neoaves</taxon>
        <taxon>Telluraves</taxon>
        <taxon>Australaves</taxon>
        <taxon>Passeriformes</taxon>
        <taxon>Thraupidae</taxon>
        <taxon>Geospiza</taxon>
    </lineage>
</organism>
<feature type="region of interest" description="Disordered" evidence="1">
    <location>
        <begin position="1"/>
        <end position="45"/>
    </location>
</feature>
<name>Q9MWI8_GEOSS</name>
<proteinExistence type="predicted"/>
<evidence type="ECO:0000256" key="1">
    <source>
        <dbReference type="SAM" id="MobiDB-lite"/>
    </source>
</evidence>
<feature type="non-terminal residue" evidence="2">
    <location>
        <position position="1"/>
    </location>
</feature>
<sequence>GFTPLGEGDQALEQRPGIHGEQTDFGGHVLPAQLRGVPPVHHGAP</sequence>